<dbReference type="InterPro" id="IPR016181">
    <property type="entry name" value="Acyl_CoA_acyltransferase"/>
</dbReference>
<keyword evidence="1 4" id="KW-0808">Transferase</keyword>
<dbReference type="GO" id="GO:0016746">
    <property type="term" value="F:acyltransferase activity"/>
    <property type="evidence" value="ECO:0007669"/>
    <property type="project" value="UniProtKB-KW"/>
</dbReference>
<dbReference type="EMBL" id="JBHSCW010000004">
    <property type="protein sequence ID" value="MFC4351946.1"/>
    <property type="molecule type" value="Genomic_DNA"/>
</dbReference>
<gene>
    <name evidence="4" type="ORF">ACFOW6_10370</name>
</gene>
<dbReference type="PANTHER" id="PTHR42919">
    <property type="entry name" value="N-ALPHA-ACETYLTRANSFERASE"/>
    <property type="match status" value="1"/>
</dbReference>
<organism evidence="4 5">
    <name type="scientific">Fodinicurvata halophila</name>
    <dbReference type="NCBI Taxonomy" id="1419723"/>
    <lineage>
        <taxon>Bacteria</taxon>
        <taxon>Pseudomonadati</taxon>
        <taxon>Pseudomonadota</taxon>
        <taxon>Alphaproteobacteria</taxon>
        <taxon>Rhodospirillales</taxon>
        <taxon>Rhodovibrionaceae</taxon>
        <taxon>Fodinicurvata</taxon>
    </lineage>
</organism>
<keyword evidence="2 4" id="KW-0012">Acyltransferase</keyword>
<dbReference type="Proteomes" id="UP001595799">
    <property type="component" value="Unassembled WGS sequence"/>
</dbReference>
<dbReference type="SUPFAM" id="SSF55729">
    <property type="entry name" value="Acyl-CoA N-acyltransferases (Nat)"/>
    <property type="match status" value="1"/>
</dbReference>
<evidence type="ECO:0000256" key="2">
    <source>
        <dbReference type="ARBA" id="ARBA00023315"/>
    </source>
</evidence>
<dbReference type="CDD" id="cd04301">
    <property type="entry name" value="NAT_SF"/>
    <property type="match status" value="1"/>
</dbReference>
<dbReference type="Pfam" id="PF00583">
    <property type="entry name" value="Acetyltransf_1"/>
    <property type="match status" value="1"/>
</dbReference>
<dbReference type="RefSeq" id="WP_382422290.1">
    <property type="nucleotide sequence ID" value="NZ_JBHSCW010000004.1"/>
</dbReference>
<dbReference type="PROSITE" id="PS51186">
    <property type="entry name" value="GNAT"/>
    <property type="match status" value="1"/>
</dbReference>
<keyword evidence="5" id="KW-1185">Reference proteome</keyword>
<dbReference type="PANTHER" id="PTHR42919:SF8">
    <property type="entry name" value="N-ALPHA-ACETYLTRANSFERASE 50"/>
    <property type="match status" value="1"/>
</dbReference>
<evidence type="ECO:0000256" key="1">
    <source>
        <dbReference type="ARBA" id="ARBA00022679"/>
    </source>
</evidence>
<name>A0ABV8UMV8_9PROT</name>
<comment type="caution">
    <text evidence="4">The sequence shown here is derived from an EMBL/GenBank/DDBJ whole genome shotgun (WGS) entry which is preliminary data.</text>
</comment>
<evidence type="ECO:0000259" key="3">
    <source>
        <dbReference type="PROSITE" id="PS51186"/>
    </source>
</evidence>
<evidence type="ECO:0000313" key="5">
    <source>
        <dbReference type="Proteomes" id="UP001595799"/>
    </source>
</evidence>
<dbReference type="InterPro" id="IPR051556">
    <property type="entry name" value="N-term/lysine_N-AcTrnsfr"/>
</dbReference>
<dbReference type="EC" id="2.3.1.-" evidence="4"/>
<dbReference type="Gene3D" id="3.40.630.30">
    <property type="match status" value="1"/>
</dbReference>
<sequence length="165" mass="18240">MNRSAEGKGSPHSIRAGTERDIAPLAQAHRLCFPEDPWDRTTLDALFRLSGYFLRLAENARAEPEAPPAGFCLARTAADEAEVITLGVLPQSRRMGLGLTLLADVCAQARALGARQLFLEVAEDNHSALALYRSGEFVVTARRPAYYDRGRRTPVDALVMERRIY</sequence>
<reference evidence="5" key="1">
    <citation type="journal article" date="2019" name="Int. J. Syst. Evol. Microbiol.">
        <title>The Global Catalogue of Microorganisms (GCM) 10K type strain sequencing project: providing services to taxonomists for standard genome sequencing and annotation.</title>
        <authorList>
            <consortium name="The Broad Institute Genomics Platform"/>
            <consortium name="The Broad Institute Genome Sequencing Center for Infectious Disease"/>
            <person name="Wu L."/>
            <person name="Ma J."/>
        </authorList>
    </citation>
    <scope>NUCLEOTIDE SEQUENCE [LARGE SCALE GENOMIC DNA]</scope>
    <source>
        <strain evidence="5">CECT 8472</strain>
    </source>
</reference>
<evidence type="ECO:0000313" key="4">
    <source>
        <dbReference type="EMBL" id="MFC4351946.1"/>
    </source>
</evidence>
<feature type="domain" description="N-acetyltransferase" evidence="3">
    <location>
        <begin position="12"/>
        <end position="165"/>
    </location>
</feature>
<dbReference type="InterPro" id="IPR000182">
    <property type="entry name" value="GNAT_dom"/>
</dbReference>
<accession>A0ABV8UMV8</accession>
<protein>
    <submittedName>
        <fullName evidence="4">GNAT family N-acetyltransferase</fullName>
        <ecNumber evidence="4">2.3.1.-</ecNumber>
    </submittedName>
</protein>
<proteinExistence type="predicted"/>